<proteinExistence type="predicted"/>
<protein>
    <submittedName>
        <fullName evidence="1">Uncharacterized protein</fullName>
    </submittedName>
</protein>
<dbReference type="RefSeq" id="WP_062288237.1">
    <property type="nucleotide sequence ID" value="NZ_CP012036.1"/>
</dbReference>
<dbReference type="Proteomes" id="UP000062645">
    <property type="component" value="Chromosome"/>
</dbReference>
<dbReference type="STRING" id="224013.ACX27_02990"/>
<reference evidence="1 2" key="2">
    <citation type="journal article" date="2016" name="Genome Announc.">
        <title>Draft Genome Sequence of the N2-Fixing Cyanobacterium Nostoc piscinale CENA21, Isolated from the Brazilian Amazon Floodplain.</title>
        <authorList>
            <person name="Leao T."/>
            <person name="Guimaraes P.I."/>
            <person name="de Melo A.G."/>
            <person name="Ramos R.T."/>
            <person name="Leao P.N."/>
            <person name="Silva A."/>
            <person name="Fiore M.F."/>
            <person name="Schneider M.P."/>
        </authorList>
    </citation>
    <scope>NUCLEOTIDE SEQUENCE [LARGE SCALE GENOMIC DNA]</scope>
    <source>
        <strain evidence="1 2">CENA21</strain>
    </source>
</reference>
<keyword evidence="2" id="KW-1185">Reference proteome</keyword>
<organism evidence="1 2">
    <name type="scientific">Nostoc piscinale CENA21</name>
    <dbReference type="NCBI Taxonomy" id="224013"/>
    <lineage>
        <taxon>Bacteria</taxon>
        <taxon>Bacillati</taxon>
        <taxon>Cyanobacteriota</taxon>
        <taxon>Cyanophyceae</taxon>
        <taxon>Nostocales</taxon>
        <taxon>Nostocaceae</taxon>
        <taxon>Nostoc</taxon>
    </lineage>
</organism>
<reference evidence="2" key="1">
    <citation type="submission" date="2015-07" db="EMBL/GenBank/DDBJ databases">
        <title>Genome Of Nitrogen-Fixing Cyanobacterium Nostoc piscinale CENA21 From Solimoes/Amazon River Floodplain Sediments And Comparative Genomics To Uncover Biosynthetic Natural Products Potential.</title>
        <authorList>
            <person name="Leao T.F."/>
            <person name="Leao P.N."/>
            <person name="Guimaraes P.I."/>
            <person name="de Melo A.G.C."/>
            <person name="Ramos R.T.J."/>
            <person name="Silva A."/>
            <person name="Fiore M.F."/>
            <person name="Schneider M.P.C."/>
        </authorList>
    </citation>
    <scope>NUCLEOTIDE SEQUENCE [LARGE SCALE GENOMIC DNA]</scope>
    <source>
        <strain evidence="2">CENA21</strain>
    </source>
</reference>
<evidence type="ECO:0000313" key="2">
    <source>
        <dbReference type="Proteomes" id="UP000062645"/>
    </source>
</evidence>
<dbReference type="KEGG" id="npz:ACX27_02990"/>
<dbReference type="EMBL" id="CP012036">
    <property type="protein sequence ID" value="ALF52054.1"/>
    <property type="molecule type" value="Genomic_DNA"/>
</dbReference>
<sequence>MVSKELAPQLEATLNLTMQTVQMSLAANIASGDIASGVKDKEVKKGFGNLIINQTAAYGCRLLFKELKKTVQAIS</sequence>
<dbReference type="AlphaFoldDB" id="A0A0M4T1E1"/>
<evidence type="ECO:0000313" key="1">
    <source>
        <dbReference type="EMBL" id="ALF52054.1"/>
    </source>
</evidence>
<gene>
    <name evidence="1" type="ORF">ACX27_02990</name>
</gene>
<dbReference type="PATRIC" id="fig|224013.5.peg.721"/>
<name>A0A0M4T1E1_9NOSO</name>
<accession>A0A0M4T1E1</accession>